<dbReference type="RefSeq" id="WP_008277253.1">
    <property type="nucleotide sequence ID" value="NZ_AAXW01000040.1"/>
</dbReference>
<name>A3IV47_9CHRO</name>
<keyword evidence="3" id="KW-1185">Reference proteome</keyword>
<dbReference type="Proteomes" id="UP000003781">
    <property type="component" value="Unassembled WGS sequence"/>
</dbReference>
<organism evidence="2 3">
    <name type="scientific">Crocosphaera chwakensis CCY0110</name>
    <dbReference type="NCBI Taxonomy" id="391612"/>
    <lineage>
        <taxon>Bacteria</taxon>
        <taxon>Bacillati</taxon>
        <taxon>Cyanobacteriota</taxon>
        <taxon>Cyanophyceae</taxon>
        <taxon>Oscillatoriophycideae</taxon>
        <taxon>Chroococcales</taxon>
        <taxon>Aphanothecaceae</taxon>
        <taxon>Crocosphaera</taxon>
        <taxon>Crocosphaera chwakensis</taxon>
    </lineage>
</organism>
<dbReference type="AlphaFoldDB" id="A3IV47"/>
<dbReference type="PROSITE" id="PS50943">
    <property type="entry name" value="HTH_CROC1"/>
    <property type="match status" value="1"/>
</dbReference>
<sequence>MSQSFGQVIRQRRKNKGYSQRELAEKLEIDFTYLSKLENDRAKYSPKEDIIRDLAAYLDLDADELIFLAGKLPEDNEDFLREHYKSMPTLFRRMKENPKFAEKIFNQAIQEDGKG</sequence>
<evidence type="ECO:0000313" key="3">
    <source>
        <dbReference type="Proteomes" id="UP000003781"/>
    </source>
</evidence>
<dbReference type="Pfam" id="PF01381">
    <property type="entry name" value="HTH_3"/>
    <property type="match status" value="1"/>
</dbReference>
<reference evidence="2 3" key="1">
    <citation type="submission" date="2007-03" db="EMBL/GenBank/DDBJ databases">
        <authorList>
            <person name="Stal L."/>
            <person name="Ferriera S."/>
            <person name="Johnson J."/>
            <person name="Kravitz S."/>
            <person name="Beeson K."/>
            <person name="Sutton G."/>
            <person name="Rogers Y.-H."/>
            <person name="Friedman R."/>
            <person name="Frazier M."/>
            <person name="Venter J.C."/>
        </authorList>
    </citation>
    <scope>NUCLEOTIDE SEQUENCE [LARGE SCALE GENOMIC DNA]</scope>
    <source>
        <strain evidence="2 3">CCY0110</strain>
    </source>
</reference>
<evidence type="ECO:0000313" key="2">
    <source>
        <dbReference type="EMBL" id="EAZ89608.1"/>
    </source>
</evidence>
<dbReference type="InterPro" id="IPR010982">
    <property type="entry name" value="Lambda_DNA-bd_dom_sf"/>
</dbReference>
<evidence type="ECO:0000259" key="1">
    <source>
        <dbReference type="PROSITE" id="PS50943"/>
    </source>
</evidence>
<dbReference type="InterPro" id="IPR001387">
    <property type="entry name" value="Cro/C1-type_HTH"/>
</dbReference>
<dbReference type="Gene3D" id="1.10.260.40">
    <property type="entry name" value="lambda repressor-like DNA-binding domains"/>
    <property type="match status" value="1"/>
</dbReference>
<dbReference type="SMART" id="SM00530">
    <property type="entry name" value="HTH_XRE"/>
    <property type="match status" value="1"/>
</dbReference>
<dbReference type="EMBL" id="AAXW01000040">
    <property type="protein sequence ID" value="EAZ89608.1"/>
    <property type="molecule type" value="Genomic_DNA"/>
</dbReference>
<dbReference type="CDD" id="cd00093">
    <property type="entry name" value="HTH_XRE"/>
    <property type="match status" value="1"/>
</dbReference>
<comment type="caution">
    <text evidence="2">The sequence shown here is derived from an EMBL/GenBank/DDBJ whole genome shotgun (WGS) entry which is preliminary data.</text>
</comment>
<dbReference type="OrthoDB" id="515891at2"/>
<dbReference type="SUPFAM" id="SSF47413">
    <property type="entry name" value="lambda repressor-like DNA-binding domains"/>
    <property type="match status" value="1"/>
</dbReference>
<accession>A3IV47</accession>
<protein>
    <recommendedName>
        <fullName evidence="1">HTH cro/C1-type domain-containing protein</fullName>
    </recommendedName>
</protein>
<dbReference type="eggNOG" id="COG1813">
    <property type="taxonomic scope" value="Bacteria"/>
</dbReference>
<dbReference type="GO" id="GO:0003677">
    <property type="term" value="F:DNA binding"/>
    <property type="evidence" value="ECO:0007669"/>
    <property type="project" value="InterPro"/>
</dbReference>
<feature type="domain" description="HTH cro/C1-type" evidence="1">
    <location>
        <begin position="9"/>
        <end position="65"/>
    </location>
</feature>
<gene>
    <name evidence="2" type="ORF">CY0110_24286</name>
</gene>
<proteinExistence type="predicted"/>